<protein>
    <submittedName>
        <fullName evidence="2">Putative insecticidal toxin complex</fullName>
    </submittedName>
</protein>
<evidence type="ECO:0000313" key="3">
    <source>
        <dbReference type="Proteomes" id="UP000008084"/>
    </source>
</evidence>
<reference evidence="2 3" key="1">
    <citation type="journal article" date="2011" name="J. Bacteriol.">
        <title>Complete genome sequence of Yersinia enterocolitica subsp. palearctica serogroup O:3.</title>
        <authorList>
            <person name="Batzilla J."/>
            <person name="Hoper D."/>
            <person name="Antonenka U."/>
            <person name="Heesemann J."/>
            <person name="Rakin A."/>
        </authorList>
    </citation>
    <scope>NUCLEOTIDE SEQUENCE [LARGE SCALE GENOMIC DNA]</scope>
    <source>
        <strain evidence="3">DSM 13030 / CIP 106945 / Y11</strain>
    </source>
</reference>
<evidence type="ECO:0000313" key="2">
    <source>
        <dbReference type="EMBL" id="CBY27678.1"/>
    </source>
</evidence>
<evidence type="ECO:0000256" key="1">
    <source>
        <dbReference type="SAM" id="MobiDB-lite"/>
    </source>
</evidence>
<name>A0A0H3NRB5_YERE1</name>
<gene>
    <name evidence="2" type="ordered locus">Y11_05031</name>
</gene>
<dbReference type="EMBL" id="FR729477">
    <property type="protein sequence ID" value="CBY27678.1"/>
    <property type="molecule type" value="Genomic_DNA"/>
</dbReference>
<feature type="region of interest" description="Disordered" evidence="1">
    <location>
        <begin position="945"/>
        <end position="967"/>
    </location>
</feature>
<dbReference type="NCBIfam" id="TIGR03696">
    <property type="entry name" value="Rhs_assc_core"/>
    <property type="match status" value="1"/>
</dbReference>
<sequence>MTTFNPRMHQDTPQINILDNRGFIIQEQQFCRTKISSAAVIQVSRKKYNIQGQHIHSYDPRFSSQESIANFNYQYSLQGDMIKNNNLDTGENITLCDIEGRLVLQKTASEVNKKFEYENNNSLGRMLTISEQLPDTHHWSTTDRFFYAEVSKENQARNLCGQIIEHYDTAGMVNLESVSLIGIPTCQNRQLVSELAVDINWSDANQQSCRAKLNPTIFSTKTTTDITGALLTQTDAVGNQQRYVYNRAGQLQTTWLKLHNQKENPILTFVNYNALGQKLREEYANGTIITYRYELATQRLVGMMTQQVKKVNQTRLLQDLRYQYDPVGNILVVHNDAEETRFYSKQKIVPECNFTYDSCYQLIQATGRESSNNKQENNIPSKLTTQTSTNTHTLTNYQRHYSYDKSGNMTNIKHIGATDYVNKIDISECSNHGLLNPGKINLSTSHIESNFDHSGNQKTLSNGTSLIWNSRNELKEAIIIKRDIGVNDKENYLYDSKGERISKYTTTKALNAINTHKVIYLLGVELHYKTVDNVVKESWQVITAFGNSNIQVRAIHWEMNKPKEIDNDQIRYSINNLIGSTLLELDAQAQIISQEEYFPYGGTSVISSRNQIEASYRTIRYSGKERDVTGLYYYGYRYYQAWVGRWLSADPAQTIDGLNLYRMVRNNPIAYHDSNGNQSTKNDRSLAVIDAYTRIHEIKKSARQQIELLKSGSTKLALRAGTNFLLDISAAGINMGMATLVPLPGPAIISGLPGTALGDITNRTTNMVSKKLIGGHIDLGLNLSGSTNKLDTTGVLQSYSEAFVHEHTYPFGHGEIKSVTSAYDNISAAVEVNYNRAGLAKKLYSETNQALDIVEKCQSIALNIINHSQTDKYHLSVLSRIKAWNRNTEYPVSIKDTIMHKKINAETIILAAYSAKNALEELRQVSRAIGYPAVAWGERHTVRPPSQFEQYSRRRSTSHPMSEVTHL</sequence>
<dbReference type="GeneID" id="31408656"/>
<dbReference type="PANTHER" id="PTHR32305:SF15">
    <property type="entry name" value="PROTEIN RHSA-RELATED"/>
    <property type="match status" value="1"/>
</dbReference>
<dbReference type="InterPro" id="IPR050708">
    <property type="entry name" value="T6SS_VgrG/RHS"/>
</dbReference>
<dbReference type="KEGG" id="yey:Y11_05031"/>
<dbReference type="RefSeq" id="WP_005157881.1">
    <property type="nucleotide sequence ID" value="NC_017564.1"/>
</dbReference>
<dbReference type="Proteomes" id="UP000008084">
    <property type="component" value="Chromosome"/>
</dbReference>
<dbReference type="InterPro" id="IPR022385">
    <property type="entry name" value="Rhs_assc_core"/>
</dbReference>
<organism evidence="2 3">
    <name type="scientific">Yersinia enterocolitica subsp. palearctica serotype O:3 (strain DSM 13030 / CIP 106945 / Y11)</name>
    <dbReference type="NCBI Taxonomy" id="930944"/>
    <lineage>
        <taxon>Bacteria</taxon>
        <taxon>Pseudomonadati</taxon>
        <taxon>Pseudomonadota</taxon>
        <taxon>Gammaproteobacteria</taxon>
        <taxon>Enterobacterales</taxon>
        <taxon>Yersiniaceae</taxon>
        <taxon>Yersinia</taxon>
    </lineage>
</organism>
<accession>A0A0H3NRB5</accession>
<dbReference type="Gene3D" id="2.180.10.10">
    <property type="entry name" value="RHS repeat-associated core"/>
    <property type="match status" value="1"/>
</dbReference>
<dbReference type="AlphaFoldDB" id="A0A0H3NRB5"/>
<dbReference type="PATRIC" id="fig|930944.6.peg.500"/>
<dbReference type="PANTHER" id="PTHR32305">
    <property type="match status" value="1"/>
</dbReference>
<proteinExistence type="predicted"/>
<dbReference type="HOGENOM" id="CLU_010688_3_1_6"/>